<dbReference type="GO" id="GO:0031901">
    <property type="term" value="C:early endosome membrane"/>
    <property type="evidence" value="ECO:0007669"/>
    <property type="project" value="UniProtKB-SubCell"/>
</dbReference>
<accession>A0AAQ4FE92</accession>
<evidence type="ECO:0000256" key="3">
    <source>
        <dbReference type="ARBA" id="ARBA00021116"/>
    </source>
</evidence>
<dbReference type="InterPro" id="IPR039724">
    <property type="entry name" value="WDR91"/>
</dbReference>
<dbReference type="InterPro" id="IPR015943">
    <property type="entry name" value="WD40/YVTN_repeat-like_dom_sf"/>
</dbReference>
<dbReference type="PANTHER" id="PTHR13083:SF3">
    <property type="entry name" value="WD REPEAT-CONTAINING PROTEIN 91"/>
    <property type="match status" value="1"/>
</dbReference>
<feature type="non-terminal residue" evidence="4">
    <location>
        <position position="1"/>
    </location>
</feature>
<name>A0AAQ4FE92_AMBAM</name>
<evidence type="ECO:0000256" key="1">
    <source>
        <dbReference type="ARBA" id="ARBA00004220"/>
    </source>
</evidence>
<dbReference type="InterPro" id="IPR001680">
    <property type="entry name" value="WD40_rpt"/>
</dbReference>
<dbReference type="GO" id="GO:0141039">
    <property type="term" value="F:phosphatidylinositol 3-kinase inhibitor activity"/>
    <property type="evidence" value="ECO:0007669"/>
    <property type="project" value="InterPro"/>
</dbReference>
<dbReference type="GO" id="GO:0051898">
    <property type="term" value="P:negative regulation of phosphatidylinositol 3-kinase/protein kinase B signal transduction"/>
    <property type="evidence" value="ECO:0007669"/>
    <property type="project" value="InterPro"/>
</dbReference>
<sequence length="141" mass="15263">NIRYPCIVLQGHLKCSSSVNCCVFSHNGQLLLCGTSGGDICLFDVRTHECITNWVAHETETFSVQFSGDEATCFTIGAEGTLRQWNVYKTGQKVAEFPLHAGCMGPSGFRPVGKLFSLGADSEHILTCAPSSGIVYKVRNS</sequence>
<organism evidence="4 5">
    <name type="scientific">Amblyomma americanum</name>
    <name type="common">Lone star tick</name>
    <dbReference type="NCBI Taxonomy" id="6943"/>
    <lineage>
        <taxon>Eukaryota</taxon>
        <taxon>Metazoa</taxon>
        <taxon>Ecdysozoa</taxon>
        <taxon>Arthropoda</taxon>
        <taxon>Chelicerata</taxon>
        <taxon>Arachnida</taxon>
        <taxon>Acari</taxon>
        <taxon>Parasitiformes</taxon>
        <taxon>Ixodida</taxon>
        <taxon>Ixodoidea</taxon>
        <taxon>Ixodidae</taxon>
        <taxon>Amblyomminae</taxon>
        <taxon>Amblyomma</taxon>
    </lineage>
</organism>
<evidence type="ECO:0000313" key="5">
    <source>
        <dbReference type="Proteomes" id="UP001321473"/>
    </source>
</evidence>
<keyword evidence="5" id="KW-1185">Reference proteome</keyword>
<proteinExistence type="predicted"/>
<dbReference type="GO" id="GO:0031902">
    <property type="term" value="C:late endosome membrane"/>
    <property type="evidence" value="ECO:0007669"/>
    <property type="project" value="UniProtKB-SubCell"/>
</dbReference>
<dbReference type="SMART" id="SM00320">
    <property type="entry name" value="WD40"/>
    <property type="match status" value="2"/>
</dbReference>
<dbReference type="Gene3D" id="2.130.10.10">
    <property type="entry name" value="YVTN repeat-like/Quinoprotein amine dehydrogenase"/>
    <property type="match status" value="1"/>
</dbReference>
<comment type="subcellular location">
    <subcellularLocation>
        <location evidence="1">Early endosome membrane</location>
        <topology evidence="1">Peripheral membrane protein</topology>
    </subcellularLocation>
    <subcellularLocation>
        <location evidence="2">Late endosome membrane</location>
    </subcellularLocation>
</comment>
<evidence type="ECO:0000256" key="2">
    <source>
        <dbReference type="ARBA" id="ARBA00004414"/>
    </source>
</evidence>
<dbReference type="SUPFAM" id="SSF50978">
    <property type="entry name" value="WD40 repeat-like"/>
    <property type="match status" value="1"/>
</dbReference>
<dbReference type="InterPro" id="IPR036322">
    <property type="entry name" value="WD40_repeat_dom_sf"/>
</dbReference>
<evidence type="ECO:0000313" key="4">
    <source>
        <dbReference type="EMBL" id="KAK8785549.1"/>
    </source>
</evidence>
<dbReference type="Proteomes" id="UP001321473">
    <property type="component" value="Unassembled WGS sequence"/>
</dbReference>
<protein>
    <recommendedName>
        <fullName evidence="3">WD repeat-containing protein 91</fullName>
    </recommendedName>
</protein>
<dbReference type="Pfam" id="PF00400">
    <property type="entry name" value="WD40"/>
    <property type="match status" value="1"/>
</dbReference>
<comment type="caution">
    <text evidence="4">The sequence shown here is derived from an EMBL/GenBank/DDBJ whole genome shotgun (WGS) entry which is preliminary data.</text>
</comment>
<dbReference type="GO" id="GO:0045022">
    <property type="term" value="P:early endosome to late endosome transport"/>
    <property type="evidence" value="ECO:0007669"/>
    <property type="project" value="InterPro"/>
</dbReference>
<dbReference type="EMBL" id="JARKHS020003452">
    <property type="protein sequence ID" value="KAK8785549.1"/>
    <property type="molecule type" value="Genomic_DNA"/>
</dbReference>
<reference evidence="4 5" key="1">
    <citation type="journal article" date="2023" name="Arcadia Sci">
        <title>De novo assembly of a long-read Amblyomma americanum tick genome.</title>
        <authorList>
            <person name="Chou S."/>
            <person name="Poskanzer K.E."/>
            <person name="Rollins M."/>
            <person name="Thuy-Boun P.S."/>
        </authorList>
    </citation>
    <scope>NUCLEOTIDE SEQUENCE [LARGE SCALE GENOMIC DNA]</scope>
    <source>
        <strain evidence="4">F_SG_1</strain>
        <tissue evidence="4">Salivary glands</tissue>
    </source>
</reference>
<gene>
    <name evidence="4" type="ORF">V5799_008086</name>
</gene>
<dbReference type="PANTHER" id="PTHR13083">
    <property type="entry name" value="WD REPEAT-CONTAINING PROTEIN 91"/>
    <property type="match status" value="1"/>
</dbReference>
<dbReference type="AlphaFoldDB" id="A0AAQ4FE92"/>